<keyword evidence="2" id="KW-1185">Reference proteome</keyword>
<dbReference type="KEGG" id="sacz:AOT14_17690"/>
<dbReference type="RefSeq" id="WP_054665420.1">
    <property type="nucleotide sequence ID" value="NZ_DAMBZY010000002.1"/>
</dbReference>
<dbReference type="AlphaFoldDB" id="A0A0S1AZD8"/>
<sequence length="221" mass="24101">MGGGRRLIPVGSIGRRVYGTTFLYVLPCANEDHAKLGIAGDPLVRMQAFSSRYYEFFDLDAGWLLEAATVAEARTWETTLKRQLRAHAAPAPLLVPARAGGRTEWVRGALSALAGWRDAQVAQGFVAHAPLRGWVRQRLLQAGADLQHHVQAMVERFGAVAYWPPAVPGTPLGVLRDVLDACVLLETMPDDLGQAELDAWHRRNSGVPLPAVSPTPGLERR</sequence>
<dbReference type="Proteomes" id="UP000061010">
    <property type="component" value="Chromosome"/>
</dbReference>
<dbReference type="PATRIC" id="fig|128780.6.peg.1769"/>
<accession>A0A0S1AZD8</accession>
<evidence type="ECO:0000313" key="1">
    <source>
        <dbReference type="EMBL" id="ALJ28150.1"/>
    </source>
</evidence>
<proteinExistence type="predicted"/>
<dbReference type="OrthoDB" id="5995845at2"/>
<evidence type="ECO:0000313" key="2">
    <source>
        <dbReference type="Proteomes" id="UP000061010"/>
    </source>
</evidence>
<reference evidence="1 2" key="1">
    <citation type="journal article" date="2015" name="Genome Announc.">
        <title>Complete Genome Sequencing of Stenotrophomonas acidaminiphila ZAC14D2_NAIMI4_2, a Multidrug-Resistant Strain Isolated from Sediments of a Polluted River in Mexico, Uncovers New Antibiotic Resistance Genes and a Novel Class-II Lasso Peptide Biosynthesis Gene Cluster.</title>
        <authorList>
            <person name="Vinuesa P."/>
            <person name="Ochoa-Sanchez L.E."/>
        </authorList>
    </citation>
    <scope>NUCLEOTIDE SEQUENCE [LARGE SCALE GENOMIC DNA]</scope>
    <source>
        <strain evidence="1 2">ZAC14D2_NAIMI4_2</strain>
    </source>
</reference>
<gene>
    <name evidence="1" type="ORF">AOT14_17690</name>
</gene>
<organism evidence="1 2">
    <name type="scientific">Stenotrophomonas acidaminiphila</name>
    <dbReference type="NCBI Taxonomy" id="128780"/>
    <lineage>
        <taxon>Bacteria</taxon>
        <taxon>Pseudomonadati</taxon>
        <taxon>Pseudomonadota</taxon>
        <taxon>Gammaproteobacteria</taxon>
        <taxon>Lysobacterales</taxon>
        <taxon>Lysobacteraceae</taxon>
        <taxon>Stenotrophomonas</taxon>
    </lineage>
</organism>
<protein>
    <submittedName>
        <fullName evidence="1">Uncharacterized protein</fullName>
    </submittedName>
</protein>
<dbReference type="EMBL" id="CP012900">
    <property type="protein sequence ID" value="ALJ28150.1"/>
    <property type="molecule type" value="Genomic_DNA"/>
</dbReference>
<name>A0A0S1AZD8_9GAMM</name>